<evidence type="ECO:0000256" key="1">
    <source>
        <dbReference type="SAM" id="SignalP"/>
    </source>
</evidence>
<dbReference type="SUPFAM" id="SSF63829">
    <property type="entry name" value="Calcium-dependent phosphotriesterase"/>
    <property type="match status" value="1"/>
</dbReference>
<sequence>MMVSVGKMALAGAVLASLLSCTSSVRTPAKAAPSKEEAYAQRLEQRLAAAPEDAGIRYCLCSAYDDAGKVNEALACLEVLDKRGWPVSIVPRDFGKSSQRPEFEPLLRRSDERVLRVSRSRLAFTAPGELVTENVAFDPKSGSFFIGSIRLRKIVRRSGGQLQDFTAGNIQPPLLSVVGMKVDAERRTLWAASELGHGPEKGRSELLLFNVDTGELLKRFEARDGKPHLFNDVVIASNEDVFMTDSVGGGVYRLSGRRTLEPFVAAGTFAYPNGVALSADEKKLFVAFDVGIAVVDVATGAVTELRNDTPLSIAGVDGLYVYRGGLVAVQNGTGRGRVLRLTLDATGQHVTHVDVLESGNPDFQRPATAAPTTGVLDGDQFHYVANYLPHSHELKGKPTEDVRILSLDLPH</sequence>
<organism evidence="2 3">
    <name type="scientific">Pendulispora rubella</name>
    <dbReference type="NCBI Taxonomy" id="2741070"/>
    <lineage>
        <taxon>Bacteria</taxon>
        <taxon>Pseudomonadati</taxon>
        <taxon>Myxococcota</taxon>
        <taxon>Myxococcia</taxon>
        <taxon>Myxococcales</taxon>
        <taxon>Sorangiineae</taxon>
        <taxon>Pendulisporaceae</taxon>
        <taxon>Pendulispora</taxon>
    </lineage>
</organism>
<dbReference type="Proteomes" id="UP001374803">
    <property type="component" value="Chromosome"/>
</dbReference>
<dbReference type="InterPro" id="IPR011042">
    <property type="entry name" value="6-blade_b-propeller_TolB-like"/>
</dbReference>
<dbReference type="RefSeq" id="WP_394830501.1">
    <property type="nucleotide sequence ID" value="NZ_CP089929.1"/>
</dbReference>
<reference evidence="2" key="1">
    <citation type="submission" date="2021-12" db="EMBL/GenBank/DDBJ databases">
        <title>Discovery of the Pendulisporaceae a myxobacterial family with distinct sporulation behavior and unique specialized metabolism.</title>
        <authorList>
            <person name="Garcia R."/>
            <person name="Popoff A."/>
            <person name="Bader C.D."/>
            <person name="Loehr J."/>
            <person name="Walesch S."/>
            <person name="Walt C."/>
            <person name="Boldt J."/>
            <person name="Bunk B."/>
            <person name="Haeckl F.J.F.P.J."/>
            <person name="Gunesch A.P."/>
            <person name="Birkelbach J."/>
            <person name="Nuebel U."/>
            <person name="Pietschmann T."/>
            <person name="Bach T."/>
            <person name="Mueller R."/>
        </authorList>
    </citation>
    <scope>NUCLEOTIDE SEQUENCE</scope>
    <source>
        <strain evidence="2">MSr11367</strain>
    </source>
</reference>
<protein>
    <recommendedName>
        <fullName evidence="4">SMP-30/Gluconolactonase/LRE-like region domain-containing protein</fullName>
    </recommendedName>
</protein>
<proteinExistence type="predicted"/>
<feature type="signal peptide" evidence="1">
    <location>
        <begin position="1"/>
        <end position="31"/>
    </location>
</feature>
<keyword evidence="1" id="KW-0732">Signal</keyword>
<dbReference type="EMBL" id="CP089983">
    <property type="protein sequence ID" value="WXB00899.1"/>
    <property type="molecule type" value="Genomic_DNA"/>
</dbReference>
<dbReference type="PROSITE" id="PS51257">
    <property type="entry name" value="PROKAR_LIPOPROTEIN"/>
    <property type="match status" value="1"/>
</dbReference>
<dbReference type="Gene3D" id="2.120.10.30">
    <property type="entry name" value="TolB, C-terminal domain"/>
    <property type="match status" value="1"/>
</dbReference>
<feature type="chain" id="PRO_5045506661" description="SMP-30/Gluconolactonase/LRE-like region domain-containing protein" evidence="1">
    <location>
        <begin position="32"/>
        <end position="411"/>
    </location>
</feature>
<accession>A0ABZ2KUC7</accession>
<keyword evidence="3" id="KW-1185">Reference proteome</keyword>
<name>A0ABZ2KUC7_9BACT</name>
<evidence type="ECO:0000313" key="2">
    <source>
        <dbReference type="EMBL" id="WXB00899.1"/>
    </source>
</evidence>
<gene>
    <name evidence="2" type="ORF">LVJ94_28750</name>
</gene>
<evidence type="ECO:0008006" key="4">
    <source>
        <dbReference type="Google" id="ProtNLM"/>
    </source>
</evidence>
<evidence type="ECO:0000313" key="3">
    <source>
        <dbReference type="Proteomes" id="UP001374803"/>
    </source>
</evidence>